<dbReference type="RefSeq" id="WP_200267587.1">
    <property type="nucleotide sequence ID" value="NZ_JAENIJ010000003.1"/>
</dbReference>
<dbReference type="AlphaFoldDB" id="A0A934S3V1"/>
<gene>
    <name evidence="1" type="ORF">JIN85_03235</name>
</gene>
<proteinExistence type="predicted"/>
<keyword evidence="2" id="KW-1185">Reference proteome</keyword>
<dbReference type="SUPFAM" id="SSF48537">
    <property type="entry name" value="Phospholipase C/P1 nuclease"/>
    <property type="match status" value="1"/>
</dbReference>
<dbReference type="EMBL" id="JAENIJ010000003">
    <property type="protein sequence ID" value="MBK1881413.1"/>
    <property type="molecule type" value="Genomic_DNA"/>
</dbReference>
<comment type="caution">
    <text evidence="1">The sequence shown here is derived from an EMBL/GenBank/DDBJ whole genome shotgun (WGS) entry which is preliminary data.</text>
</comment>
<sequence length="352" mass="39343">MNESASKALPGLICILSLLSVPTALGWDYQGHRMVNQIALASLPADFPSFVKEPAAAERIAFLAGEPDRWRNTQDLPIKHFSSPNHYLDYEQIQMAGLNPQKLPPMRYDFVTQFAAGRASHLAAFPKVDPEKNADHTAEWPGFLPWQIAEDYGKLKSGFSYLKELEALGTPDEIANAKANIIYIMGTMGHYVGDGSQPLHITIHHNGWVGDNPNDYTRWSGFHAWIDGGFIQQSGIQLSDMLPEVKPVSAWTLTEGSGDPVFAKVFEYIQAQHAFVEPIYQLEKKGAFRAENPVKSEEGKKFIEQRLLSGGRTLAEIWLTAYREAGPDSFLRRVLEERKAKEAESAKETKDN</sequence>
<evidence type="ECO:0000313" key="2">
    <source>
        <dbReference type="Proteomes" id="UP000603141"/>
    </source>
</evidence>
<name>A0A934S3V1_9BACT</name>
<organism evidence="1 2">
    <name type="scientific">Luteolibacter pohnpeiensis</name>
    <dbReference type="NCBI Taxonomy" id="454153"/>
    <lineage>
        <taxon>Bacteria</taxon>
        <taxon>Pseudomonadati</taxon>
        <taxon>Verrucomicrobiota</taxon>
        <taxon>Verrucomicrobiia</taxon>
        <taxon>Verrucomicrobiales</taxon>
        <taxon>Verrucomicrobiaceae</taxon>
        <taxon>Luteolibacter</taxon>
    </lineage>
</organism>
<accession>A0A934S3V1</accession>
<protein>
    <recommendedName>
        <fullName evidence="3">Nuclease</fullName>
    </recommendedName>
</protein>
<dbReference type="Proteomes" id="UP000603141">
    <property type="component" value="Unassembled WGS sequence"/>
</dbReference>
<dbReference type="Gene3D" id="1.10.575.10">
    <property type="entry name" value="P1 Nuclease"/>
    <property type="match status" value="1"/>
</dbReference>
<evidence type="ECO:0008006" key="3">
    <source>
        <dbReference type="Google" id="ProtNLM"/>
    </source>
</evidence>
<dbReference type="GO" id="GO:0016788">
    <property type="term" value="F:hydrolase activity, acting on ester bonds"/>
    <property type="evidence" value="ECO:0007669"/>
    <property type="project" value="InterPro"/>
</dbReference>
<evidence type="ECO:0000313" key="1">
    <source>
        <dbReference type="EMBL" id="MBK1881413.1"/>
    </source>
</evidence>
<reference evidence="1" key="1">
    <citation type="submission" date="2021-01" db="EMBL/GenBank/DDBJ databases">
        <title>Modified the classification status of verrucomicrobia.</title>
        <authorList>
            <person name="Feng X."/>
        </authorList>
    </citation>
    <scope>NUCLEOTIDE SEQUENCE</scope>
    <source>
        <strain evidence="1">KCTC 22041</strain>
    </source>
</reference>
<dbReference type="InterPro" id="IPR008947">
    <property type="entry name" value="PLipase_C/P1_nuclease_dom_sf"/>
</dbReference>